<gene>
    <name evidence="2" type="ORF">FHS33_003131</name>
</gene>
<organism evidence="2 3">
    <name type="scientific">Streptomyces calvus</name>
    <dbReference type="NCBI Taxonomy" id="67282"/>
    <lineage>
        <taxon>Bacteria</taxon>
        <taxon>Bacillati</taxon>
        <taxon>Actinomycetota</taxon>
        <taxon>Actinomycetes</taxon>
        <taxon>Kitasatosporales</taxon>
        <taxon>Streptomycetaceae</taxon>
        <taxon>Streptomyces</taxon>
    </lineage>
</organism>
<dbReference type="Proteomes" id="UP000530412">
    <property type="component" value="Unassembled WGS sequence"/>
</dbReference>
<feature type="region of interest" description="Disordered" evidence="1">
    <location>
        <begin position="1"/>
        <end position="104"/>
    </location>
</feature>
<name>A0AA40SE87_9ACTN</name>
<feature type="compositionally biased region" description="Low complexity" evidence="1">
    <location>
        <begin position="25"/>
        <end position="47"/>
    </location>
</feature>
<reference evidence="2 3" key="1">
    <citation type="submission" date="2020-08" db="EMBL/GenBank/DDBJ databases">
        <title>Genomic Encyclopedia of Type Strains, Phase III (KMG-III): the genomes of soil and plant-associated and newly described type strains.</title>
        <authorList>
            <person name="Whitman W."/>
        </authorList>
    </citation>
    <scope>NUCLEOTIDE SEQUENCE [LARGE SCALE GENOMIC DNA]</scope>
    <source>
        <strain evidence="2 3">CECT 3271</strain>
    </source>
</reference>
<protein>
    <submittedName>
        <fullName evidence="2">Uncharacterized protein</fullName>
    </submittedName>
</protein>
<comment type="caution">
    <text evidence="2">The sequence shown here is derived from an EMBL/GenBank/DDBJ whole genome shotgun (WGS) entry which is preliminary data.</text>
</comment>
<evidence type="ECO:0000313" key="3">
    <source>
        <dbReference type="Proteomes" id="UP000530412"/>
    </source>
</evidence>
<dbReference type="EMBL" id="JACJIE010000006">
    <property type="protein sequence ID" value="MBA8944693.1"/>
    <property type="molecule type" value="Genomic_DNA"/>
</dbReference>
<proteinExistence type="predicted"/>
<accession>A0AA40SE87</accession>
<dbReference type="AlphaFoldDB" id="A0AA40SE87"/>
<feature type="compositionally biased region" description="Polar residues" evidence="1">
    <location>
        <begin position="50"/>
        <end position="85"/>
    </location>
</feature>
<sequence length="104" mass="10237">MKSPDHDQTGAAGPASRSAATTAVPDCASHACRAAASARASGPDAPGTCATGTSSPARVRTSSSTQRRASPTWRTSCSSVQSGQVGTVADRSAPEASTAPNCCT</sequence>
<evidence type="ECO:0000256" key="1">
    <source>
        <dbReference type="SAM" id="MobiDB-lite"/>
    </source>
</evidence>
<evidence type="ECO:0000313" key="2">
    <source>
        <dbReference type="EMBL" id="MBA8944693.1"/>
    </source>
</evidence>